<feature type="domain" description="RNA polymerase sigma-70 region 2" evidence="7">
    <location>
        <begin position="20"/>
        <end position="86"/>
    </location>
</feature>
<comment type="similarity">
    <text evidence="1 6">Belongs to the sigma-70 factor family. ECF subfamily.</text>
</comment>
<dbReference type="InterPro" id="IPR013325">
    <property type="entry name" value="RNA_pol_sigma_r2"/>
</dbReference>
<dbReference type="InterPro" id="IPR014284">
    <property type="entry name" value="RNA_pol_sigma-70_dom"/>
</dbReference>
<dbReference type="InterPro" id="IPR036388">
    <property type="entry name" value="WH-like_DNA-bd_sf"/>
</dbReference>
<protein>
    <recommendedName>
        <fullName evidence="6">RNA polymerase sigma factor</fullName>
    </recommendedName>
</protein>
<dbReference type="AlphaFoldDB" id="A0A7Y8Y2S0"/>
<gene>
    <name evidence="9" type="ORF">HZF10_11240</name>
</gene>
<evidence type="ECO:0000256" key="2">
    <source>
        <dbReference type="ARBA" id="ARBA00023015"/>
    </source>
</evidence>
<proteinExistence type="inferred from homology"/>
<dbReference type="PANTHER" id="PTHR43133:SF51">
    <property type="entry name" value="RNA POLYMERASE SIGMA FACTOR"/>
    <property type="match status" value="1"/>
</dbReference>
<organism evidence="9 10">
    <name type="scientific">Flavobacterium agri</name>
    <dbReference type="NCBI Taxonomy" id="2743471"/>
    <lineage>
        <taxon>Bacteria</taxon>
        <taxon>Pseudomonadati</taxon>
        <taxon>Bacteroidota</taxon>
        <taxon>Flavobacteriia</taxon>
        <taxon>Flavobacteriales</taxon>
        <taxon>Flavobacteriaceae</taxon>
        <taxon>Flavobacterium</taxon>
    </lineage>
</organism>
<keyword evidence="2 6" id="KW-0805">Transcription regulation</keyword>
<dbReference type="GO" id="GO:0016987">
    <property type="term" value="F:sigma factor activity"/>
    <property type="evidence" value="ECO:0007669"/>
    <property type="project" value="UniProtKB-KW"/>
</dbReference>
<accession>A0A7Y8Y2S0</accession>
<dbReference type="InterPro" id="IPR013249">
    <property type="entry name" value="RNA_pol_sigma70_r4_t2"/>
</dbReference>
<reference evidence="9 10" key="1">
    <citation type="submission" date="2020-07" db="EMBL/GenBank/DDBJ databases">
        <authorList>
            <person name="Sun Q."/>
        </authorList>
    </citation>
    <scope>NUCLEOTIDE SEQUENCE [LARGE SCALE GENOMIC DNA]</scope>
    <source>
        <strain evidence="9 10">MAH-1</strain>
    </source>
</reference>
<dbReference type="PROSITE" id="PS01063">
    <property type="entry name" value="SIGMA70_ECF"/>
    <property type="match status" value="1"/>
</dbReference>
<keyword evidence="4 6" id="KW-0238">DNA-binding</keyword>
<evidence type="ECO:0000259" key="8">
    <source>
        <dbReference type="Pfam" id="PF08281"/>
    </source>
</evidence>
<dbReference type="Proteomes" id="UP000535020">
    <property type="component" value="Unassembled WGS sequence"/>
</dbReference>
<evidence type="ECO:0000259" key="7">
    <source>
        <dbReference type="Pfam" id="PF04542"/>
    </source>
</evidence>
<keyword evidence="10" id="KW-1185">Reference proteome</keyword>
<dbReference type="NCBIfam" id="TIGR02937">
    <property type="entry name" value="sigma70-ECF"/>
    <property type="match status" value="1"/>
</dbReference>
<dbReference type="Gene3D" id="1.10.10.10">
    <property type="entry name" value="Winged helix-like DNA-binding domain superfamily/Winged helix DNA-binding domain"/>
    <property type="match status" value="1"/>
</dbReference>
<dbReference type="Gene3D" id="1.10.1740.10">
    <property type="match status" value="1"/>
</dbReference>
<dbReference type="EMBL" id="JACBJI010000004">
    <property type="protein sequence ID" value="NYA71498.1"/>
    <property type="molecule type" value="Genomic_DNA"/>
</dbReference>
<dbReference type="InterPro" id="IPR007627">
    <property type="entry name" value="RNA_pol_sigma70_r2"/>
</dbReference>
<dbReference type="InterPro" id="IPR013324">
    <property type="entry name" value="RNA_pol_sigma_r3/r4-like"/>
</dbReference>
<dbReference type="InterPro" id="IPR000838">
    <property type="entry name" value="RNA_pol_sigma70_ECF_CS"/>
</dbReference>
<dbReference type="SUPFAM" id="SSF88946">
    <property type="entry name" value="Sigma2 domain of RNA polymerase sigma factors"/>
    <property type="match status" value="1"/>
</dbReference>
<keyword evidence="5 6" id="KW-0804">Transcription</keyword>
<evidence type="ECO:0000256" key="5">
    <source>
        <dbReference type="ARBA" id="ARBA00023163"/>
    </source>
</evidence>
<name>A0A7Y8Y2S0_9FLAO</name>
<evidence type="ECO:0000256" key="1">
    <source>
        <dbReference type="ARBA" id="ARBA00010641"/>
    </source>
</evidence>
<keyword evidence="3 6" id="KW-0731">Sigma factor</keyword>
<dbReference type="RefSeq" id="WP_176006301.1">
    <property type="nucleotide sequence ID" value="NZ_JABWMI010000011.1"/>
</dbReference>
<feature type="domain" description="RNA polymerase sigma factor 70 region 4 type 2" evidence="8">
    <location>
        <begin position="112"/>
        <end position="162"/>
    </location>
</feature>
<dbReference type="Pfam" id="PF04542">
    <property type="entry name" value="Sigma70_r2"/>
    <property type="match status" value="1"/>
</dbReference>
<dbReference type="CDD" id="cd06171">
    <property type="entry name" value="Sigma70_r4"/>
    <property type="match status" value="1"/>
</dbReference>
<evidence type="ECO:0000256" key="4">
    <source>
        <dbReference type="ARBA" id="ARBA00023125"/>
    </source>
</evidence>
<evidence type="ECO:0000256" key="3">
    <source>
        <dbReference type="ARBA" id="ARBA00023082"/>
    </source>
</evidence>
<dbReference type="GO" id="GO:0003677">
    <property type="term" value="F:DNA binding"/>
    <property type="evidence" value="ECO:0007669"/>
    <property type="project" value="UniProtKB-KW"/>
</dbReference>
<dbReference type="Pfam" id="PF08281">
    <property type="entry name" value="Sigma70_r4_2"/>
    <property type="match status" value="1"/>
</dbReference>
<evidence type="ECO:0000256" key="6">
    <source>
        <dbReference type="RuleBase" id="RU000716"/>
    </source>
</evidence>
<sequence length="171" mass="19978">MADELIKRARDGDSSAWNALIDHHKELAFSIALRYLKNRDDALDVVQDAFVLAFRYISGFRDEAKFSTWLYKIVYHECLRMLKKRKTTTEFESGWLDSESSDEDEIAQETDISALMQKLNPNEYLIIQLFYLEEKSINDISEITGFSKSNIKVMLHRSREKMRISAQDPTL</sequence>
<dbReference type="InterPro" id="IPR039425">
    <property type="entry name" value="RNA_pol_sigma-70-like"/>
</dbReference>
<evidence type="ECO:0000313" key="10">
    <source>
        <dbReference type="Proteomes" id="UP000535020"/>
    </source>
</evidence>
<evidence type="ECO:0000313" key="9">
    <source>
        <dbReference type="EMBL" id="NYA71498.1"/>
    </source>
</evidence>
<dbReference type="PANTHER" id="PTHR43133">
    <property type="entry name" value="RNA POLYMERASE ECF-TYPE SIGMA FACTO"/>
    <property type="match status" value="1"/>
</dbReference>
<comment type="caution">
    <text evidence="9">The sequence shown here is derived from an EMBL/GenBank/DDBJ whole genome shotgun (WGS) entry which is preliminary data.</text>
</comment>
<dbReference type="SUPFAM" id="SSF88659">
    <property type="entry name" value="Sigma3 and sigma4 domains of RNA polymerase sigma factors"/>
    <property type="match status" value="1"/>
</dbReference>
<dbReference type="GO" id="GO:0006352">
    <property type="term" value="P:DNA-templated transcription initiation"/>
    <property type="evidence" value="ECO:0007669"/>
    <property type="project" value="InterPro"/>
</dbReference>